<evidence type="ECO:0000256" key="1">
    <source>
        <dbReference type="ARBA" id="ARBA00022729"/>
    </source>
</evidence>
<dbReference type="Pfam" id="PF06443">
    <property type="entry name" value="SEF14_adhesin"/>
    <property type="match status" value="1"/>
</dbReference>
<sequence length="170" mass="17482">MRKFPVIAFAAFSLFSTSSFAAASLSGSPVQVQADVTVGTTSTLNANWLPVTNLPAGLSQSGTRVGSLTVTGLGSSDAGWVVYADGSTGEHTNSITKYKFTHESGRNSFYALISDKTYPGVNYGSGAGIGTGPATFIPSNITAVDFVTNTQNNLTAGVYSATLSVSAYNN</sequence>
<dbReference type="InterPro" id="IPR010498">
    <property type="entry name" value="SefA"/>
</dbReference>
<keyword evidence="1 2" id="KW-0732">Signal</keyword>
<gene>
    <name evidence="3" type="ORF">GXK51_22170</name>
</gene>
<dbReference type="EMBL" id="JAAECA010000181">
    <property type="protein sequence ID" value="NDL81312.1"/>
    <property type="molecule type" value="Genomic_DNA"/>
</dbReference>
<name>A0A6D0XPT4_ECOLX</name>
<dbReference type="AlphaFoldDB" id="A0A6D0XPT4"/>
<accession>A0A6D0XPT4</accession>
<feature type="chain" id="PRO_5025347884" description="Adhesin" evidence="2">
    <location>
        <begin position="22"/>
        <end position="170"/>
    </location>
</feature>
<feature type="signal peptide" evidence="2">
    <location>
        <begin position="1"/>
        <end position="21"/>
    </location>
</feature>
<evidence type="ECO:0000256" key="2">
    <source>
        <dbReference type="SAM" id="SignalP"/>
    </source>
</evidence>
<evidence type="ECO:0008006" key="4">
    <source>
        <dbReference type="Google" id="ProtNLM"/>
    </source>
</evidence>
<dbReference type="RefSeq" id="WP_062873167.1">
    <property type="nucleotide sequence ID" value="NZ_JAAECA010000181.1"/>
</dbReference>
<reference evidence="3" key="1">
    <citation type="submission" date="2020-01" db="EMBL/GenBank/DDBJ databases">
        <title>Draft Genome Sequences of Shiga Toxin-Producing Escherichia coli from Food and Clinical samples.</title>
        <authorList>
            <person name="Alotaibi K."/>
            <person name="Han J."/>
            <person name="Kim M."/>
            <person name="Khan A."/>
        </authorList>
    </citation>
    <scope>NUCLEOTIDE SEQUENCE</scope>
    <source>
        <strain evidence="3">EC872416</strain>
    </source>
</reference>
<comment type="caution">
    <text evidence="3">The sequence shown here is derived from an EMBL/GenBank/DDBJ whole genome shotgun (WGS) entry which is preliminary data.</text>
</comment>
<dbReference type="Gene3D" id="2.60.40.1570">
    <property type="entry name" value="Dr adhesin"/>
    <property type="match status" value="1"/>
</dbReference>
<organism evidence="3">
    <name type="scientific">Escherichia coli</name>
    <dbReference type="NCBI Taxonomy" id="562"/>
    <lineage>
        <taxon>Bacteria</taxon>
        <taxon>Pseudomonadati</taxon>
        <taxon>Pseudomonadota</taxon>
        <taxon>Gammaproteobacteria</taxon>
        <taxon>Enterobacterales</taxon>
        <taxon>Enterobacteriaceae</taxon>
        <taxon>Escherichia</taxon>
    </lineage>
</organism>
<proteinExistence type="predicted"/>
<protein>
    <recommendedName>
        <fullName evidence="4">Adhesin</fullName>
    </recommendedName>
</protein>
<dbReference type="InterPro" id="IPR037028">
    <property type="entry name" value="Dr_adhesin_sf"/>
</dbReference>
<evidence type="ECO:0000313" key="3">
    <source>
        <dbReference type="EMBL" id="NDL81312.1"/>
    </source>
</evidence>